<evidence type="ECO:0000313" key="1">
    <source>
        <dbReference type="EMBL" id="TQV98298.1"/>
    </source>
</evidence>
<dbReference type="EMBL" id="SPUK01000003">
    <property type="protein sequence ID" value="TQV98298.1"/>
    <property type="molecule type" value="Genomic_DNA"/>
</dbReference>
<protein>
    <submittedName>
        <fullName evidence="1">Uncharacterized protein</fullName>
    </submittedName>
</protein>
<evidence type="ECO:0000313" key="2">
    <source>
        <dbReference type="Proteomes" id="UP000315783"/>
    </source>
</evidence>
<organism evidence="1 2">
    <name type="scientific">Cordyceps javanica</name>
    <dbReference type="NCBI Taxonomy" id="43265"/>
    <lineage>
        <taxon>Eukaryota</taxon>
        <taxon>Fungi</taxon>
        <taxon>Dikarya</taxon>
        <taxon>Ascomycota</taxon>
        <taxon>Pezizomycotina</taxon>
        <taxon>Sordariomycetes</taxon>
        <taxon>Hypocreomycetidae</taxon>
        <taxon>Hypocreales</taxon>
        <taxon>Cordycipitaceae</taxon>
        <taxon>Cordyceps</taxon>
    </lineage>
</organism>
<accession>A0A545W6I0</accession>
<comment type="caution">
    <text evidence="1">The sequence shown here is derived from an EMBL/GenBank/DDBJ whole genome shotgun (WGS) entry which is preliminary data.</text>
</comment>
<dbReference type="Proteomes" id="UP000315783">
    <property type="component" value="Unassembled WGS sequence"/>
</dbReference>
<reference evidence="1 2" key="1">
    <citation type="journal article" date="2019" name="Appl. Microbiol. Biotechnol.">
        <title>Genome sequence of Isaria javanica and comparative genome analysis insights into family S53 peptidase evolution in fungal entomopathogens.</title>
        <authorList>
            <person name="Lin R."/>
            <person name="Zhang X."/>
            <person name="Xin B."/>
            <person name="Zou M."/>
            <person name="Gao Y."/>
            <person name="Qin F."/>
            <person name="Hu Q."/>
            <person name="Xie B."/>
            <person name="Cheng X."/>
        </authorList>
    </citation>
    <scope>NUCLEOTIDE SEQUENCE [LARGE SCALE GENOMIC DNA]</scope>
    <source>
        <strain evidence="1 2">IJ1G</strain>
    </source>
</reference>
<name>A0A545W6I0_9HYPO</name>
<sequence length="117" mass="12742">MASARIRFLTSFLSSSKSMVVGLDEPGSGRLSHSHESHCRMAASERTEPDSHLRIRRFGDGDSEHCIIVPSCVVAQYIRCSPGATAACRLCTRIPGAAFVIAVLNEFSIVSFSMTFF</sequence>
<gene>
    <name evidence="1" type="ORF">IF1G_02378</name>
</gene>
<proteinExistence type="predicted"/>
<keyword evidence="2" id="KW-1185">Reference proteome</keyword>
<dbReference type="AlphaFoldDB" id="A0A545W6I0"/>